<name>A0A6N7R3D0_9BACI</name>
<evidence type="ECO:0000313" key="3">
    <source>
        <dbReference type="EMBL" id="MRI67346.1"/>
    </source>
</evidence>
<dbReference type="CDD" id="cd00761">
    <property type="entry name" value="Glyco_tranf_GTA_type"/>
    <property type="match status" value="1"/>
</dbReference>
<organism evidence="3 4">
    <name type="scientific">Gracilibacillus thailandensis</name>
    <dbReference type="NCBI Taxonomy" id="563735"/>
    <lineage>
        <taxon>Bacteria</taxon>
        <taxon>Bacillati</taxon>
        <taxon>Bacillota</taxon>
        <taxon>Bacilli</taxon>
        <taxon>Bacillales</taxon>
        <taxon>Bacillaceae</taxon>
        <taxon>Gracilibacillus</taxon>
    </lineage>
</organism>
<dbReference type="AlphaFoldDB" id="A0A6N7R3D0"/>
<dbReference type="GO" id="GO:0016740">
    <property type="term" value="F:transferase activity"/>
    <property type="evidence" value="ECO:0007669"/>
    <property type="project" value="UniProtKB-KW"/>
</dbReference>
<feature type="domain" description="Glycosyltransferase 2-like" evidence="2">
    <location>
        <begin position="5"/>
        <end position="160"/>
    </location>
</feature>
<dbReference type="EMBL" id="WJEE01000030">
    <property type="protein sequence ID" value="MRI67346.1"/>
    <property type="molecule type" value="Genomic_DNA"/>
</dbReference>
<keyword evidence="4" id="KW-1185">Reference proteome</keyword>
<comment type="similarity">
    <text evidence="1">Belongs to the glycosyltransferase 2 family.</text>
</comment>
<dbReference type="Gene3D" id="3.90.550.10">
    <property type="entry name" value="Spore Coat Polysaccharide Biosynthesis Protein SpsA, Chain A"/>
    <property type="match status" value="1"/>
</dbReference>
<accession>A0A6N7R3D0</accession>
<evidence type="ECO:0000313" key="4">
    <source>
        <dbReference type="Proteomes" id="UP000435187"/>
    </source>
</evidence>
<dbReference type="Pfam" id="PF00535">
    <property type="entry name" value="Glycos_transf_2"/>
    <property type="match status" value="1"/>
</dbReference>
<dbReference type="Proteomes" id="UP000435187">
    <property type="component" value="Unassembled WGS sequence"/>
</dbReference>
<proteinExistence type="inferred from homology"/>
<evidence type="ECO:0000259" key="2">
    <source>
        <dbReference type="Pfam" id="PF00535"/>
    </source>
</evidence>
<protein>
    <submittedName>
        <fullName evidence="3">Glycosyltransferase</fullName>
    </submittedName>
</protein>
<dbReference type="InterPro" id="IPR029044">
    <property type="entry name" value="Nucleotide-diphossugar_trans"/>
</dbReference>
<dbReference type="RefSeq" id="WP_153835938.1">
    <property type="nucleotide sequence ID" value="NZ_JBHUMW010000043.1"/>
</dbReference>
<comment type="caution">
    <text evidence="3">The sequence shown here is derived from an EMBL/GenBank/DDBJ whole genome shotgun (WGS) entry which is preliminary data.</text>
</comment>
<dbReference type="InterPro" id="IPR001173">
    <property type="entry name" value="Glyco_trans_2-like"/>
</dbReference>
<keyword evidence="3" id="KW-0808">Transferase</keyword>
<evidence type="ECO:0000256" key="1">
    <source>
        <dbReference type="ARBA" id="ARBA00006739"/>
    </source>
</evidence>
<gene>
    <name evidence="3" type="ORF">GH885_13510</name>
</gene>
<sequence length="258" mass="30436">MFLLSIIIPTKNRSDFLRDNLASLSDDFLLKNGIELIVVDDGSVEDQRYNNKLACNQLESCTYYFQDLGGAPKARNFGFFQSSGEYIWFLDDDDFVSENTMRQVIEYLEKKPSEQHFIVLPCRKIFDNNKYVEIYPQGDNNNFETYRTKGHQVNTSCTIFSRKVINNLNGWDEILKTGQDTDLFLRASKISNVICLKTEPIIVYVAHSDRIGKKVFKQQYGKLQFLYKHWKTLSMRRRLYYIFTFIFWVPLLKKIMIK</sequence>
<dbReference type="PANTHER" id="PTHR22916">
    <property type="entry name" value="GLYCOSYLTRANSFERASE"/>
    <property type="match status" value="1"/>
</dbReference>
<dbReference type="SUPFAM" id="SSF53448">
    <property type="entry name" value="Nucleotide-diphospho-sugar transferases"/>
    <property type="match status" value="1"/>
</dbReference>
<reference evidence="3 4" key="1">
    <citation type="submission" date="2019-10" db="EMBL/GenBank/DDBJ databases">
        <title>Gracilibacillus salitolerans sp. nov., a moderate halophile isolated from a saline soil in northwest China.</title>
        <authorList>
            <person name="Gan L."/>
        </authorList>
    </citation>
    <scope>NUCLEOTIDE SEQUENCE [LARGE SCALE GENOMIC DNA]</scope>
    <source>
        <strain evidence="3 4">TP2-8</strain>
    </source>
</reference>